<gene>
    <name evidence="5" type="ORF">IDM40_01725</name>
</gene>
<reference evidence="5 6" key="1">
    <citation type="submission" date="2020-09" db="EMBL/GenBank/DDBJ databases">
        <title>Diversity and distribution of actinomycetes associated with coral in the coast of Hainan.</title>
        <authorList>
            <person name="Li F."/>
        </authorList>
    </citation>
    <scope>NUCLEOTIDE SEQUENCE [LARGE SCALE GENOMIC DNA]</scope>
    <source>
        <strain evidence="5 6">HNM0947</strain>
    </source>
</reference>
<dbReference type="CDD" id="cd03801">
    <property type="entry name" value="GT4_PimA-like"/>
    <property type="match status" value="1"/>
</dbReference>
<evidence type="ECO:0000256" key="1">
    <source>
        <dbReference type="ARBA" id="ARBA00022676"/>
    </source>
</evidence>
<feature type="domain" description="Glycosyltransferase subfamily 4-like N-terminal" evidence="4">
    <location>
        <begin position="16"/>
        <end position="176"/>
    </location>
</feature>
<dbReference type="SUPFAM" id="SSF53756">
    <property type="entry name" value="UDP-Glycosyltransferase/glycogen phosphorylase"/>
    <property type="match status" value="1"/>
</dbReference>
<evidence type="ECO:0000313" key="6">
    <source>
        <dbReference type="Proteomes" id="UP000806528"/>
    </source>
</evidence>
<dbReference type="Proteomes" id="UP000806528">
    <property type="component" value="Unassembled WGS sequence"/>
</dbReference>
<dbReference type="EMBL" id="JADBGI010000001">
    <property type="protein sequence ID" value="MBE2997427.1"/>
    <property type="molecule type" value="Genomic_DNA"/>
</dbReference>
<dbReference type="InterPro" id="IPR028098">
    <property type="entry name" value="Glyco_trans_4-like_N"/>
</dbReference>
<evidence type="ECO:0000313" key="5">
    <source>
        <dbReference type="EMBL" id="MBE2997427.1"/>
    </source>
</evidence>
<name>A0ABR9P0T1_9ACTN</name>
<organism evidence="5 6">
    <name type="scientific">Nocardiopsis coralli</name>
    <dbReference type="NCBI Taxonomy" id="2772213"/>
    <lineage>
        <taxon>Bacteria</taxon>
        <taxon>Bacillati</taxon>
        <taxon>Actinomycetota</taxon>
        <taxon>Actinomycetes</taxon>
        <taxon>Streptosporangiales</taxon>
        <taxon>Nocardiopsidaceae</taxon>
        <taxon>Nocardiopsis</taxon>
    </lineage>
</organism>
<evidence type="ECO:0000259" key="4">
    <source>
        <dbReference type="Pfam" id="PF13439"/>
    </source>
</evidence>
<proteinExistence type="predicted"/>
<dbReference type="PANTHER" id="PTHR45947">
    <property type="entry name" value="SULFOQUINOVOSYL TRANSFERASE SQD2"/>
    <property type="match status" value="1"/>
</dbReference>
<sequence>MSLRVGLVCPYAWDVPGGVQQHVGDLARALTGMGHHVSVLAPVGDPDADLPEYLVPAGRPVPVPYNGSVARLSFGPRTARRVRRWIATGDFDVLHIHEPSAPSTSLLACWSAEGPMVATFHTANPRSRAMAASSGALRSALEKIHGRIAVSTAARRTLVEHVGGDAVLIPNGVDTAAFAGAEPLPGWPGEGGALGFLGRVDEPRKGLATLLEAFVLLAPDHPGLRVLVAGPGDPGPALEAVPEELRARVVFTGRLDDADRVRAYHSADVFCAPNLGGESFGMVLTEAMAAGATIAASDLPAFEAVLDGGRAGELFTTGDAADLARAADGLLADPGRRAHLAEAAREAVLPYDWGTVAADVVRVYETVLHGDGSGEQDGVRTSSGPSPAALLRRGAGPRPGNPRRGRPGSVRGRRGPYGRAGGRGERF</sequence>
<comment type="caution">
    <text evidence="5">The sequence shown here is derived from an EMBL/GenBank/DDBJ whole genome shotgun (WGS) entry which is preliminary data.</text>
</comment>
<keyword evidence="2" id="KW-0808">Transferase</keyword>
<feature type="region of interest" description="Disordered" evidence="3">
    <location>
        <begin position="370"/>
        <end position="427"/>
    </location>
</feature>
<evidence type="ECO:0000256" key="3">
    <source>
        <dbReference type="SAM" id="MobiDB-lite"/>
    </source>
</evidence>
<dbReference type="Pfam" id="PF13439">
    <property type="entry name" value="Glyco_transf_4"/>
    <property type="match status" value="1"/>
</dbReference>
<dbReference type="InterPro" id="IPR050194">
    <property type="entry name" value="Glycosyltransferase_grp1"/>
</dbReference>
<dbReference type="PANTHER" id="PTHR45947:SF3">
    <property type="entry name" value="SULFOQUINOVOSYL TRANSFERASE SQD2"/>
    <property type="match status" value="1"/>
</dbReference>
<accession>A0ABR9P0T1</accession>
<keyword evidence="6" id="KW-1185">Reference proteome</keyword>
<dbReference type="Gene3D" id="3.40.50.2000">
    <property type="entry name" value="Glycogen Phosphorylase B"/>
    <property type="match status" value="2"/>
</dbReference>
<evidence type="ECO:0000256" key="2">
    <source>
        <dbReference type="ARBA" id="ARBA00022679"/>
    </source>
</evidence>
<protein>
    <submittedName>
        <fullName evidence="5">Glycosyltransferase family 4 protein</fullName>
    </submittedName>
</protein>
<dbReference type="Pfam" id="PF13692">
    <property type="entry name" value="Glyco_trans_1_4"/>
    <property type="match status" value="1"/>
</dbReference>
<feature type="compositionally biased region" description="Basic residues" evidence="3">
    <location>
        <begin position="401"/>
        <end position="416"/>
    </location>
</feature>
<dbReference type="RefSeq" id="WP_193120065.1">
    <property type="nucleotide sequence ID" value="NZ_JADBGI010000001.1"/>
</dbReference>
<keyword evidence="1" id="KW-0328">Glycosyltransferase</keyword>